<proteinExistence type="inferred from homology"/>
<keyword evidence="8" id="KW-0539">Nucleus</keyword>
<dbReference type="RefSeq" id="XP_023662346.1">
    <property type="nucleotide sequence ID" value="XM_023806578.2"/>
</dbReference>
<keyword evidence="6 11" id="KW-0472">Membrane</keyword>
<name>A0A3B3T6L1_9TELE</name>
<feature type="compositionally biased region" description="Basic and acidic residues" evidence="10">
    <location>
        <begin position="1"/>
        <end position="11"/>
    </location>
</feature>
<dbReference type="PANTHER" id="PTHR18843:SF7">
    <property type="entry name" value="LAMINA-ASSOCIATED POLYPEPTIDE 1B ISOFORM 1-RELATED"/>
    <property type="match status" value="1"/>
</dbReference>
<dbReference type="Proteomes" id="UP000261540">
    <property type="component" value="Unplaced"/>
</dbReference>
<evidence type="ECO:0000256" key="10">
    <source>
        <dbReference type="SAM" id="MobiDB-lite"/>
    </source>
</evidence>
<evidence type="ECO:0000256" key="3">
    <source>
        <dbReference type="ARBA" id="ARBA00022553"/>
    </source>
</evidence>
<evidence type="ECO:0000256" key="9">
    <source>
        <dbReference type="ARBA" id="ARBA00037847"/>
    </source>
</evidence>
<evidence type="ECO:0000256" key="4">
    <source>
        <dbReference type="ARBA" id="ARBA00022692"/>
    </source>
</evidence>
<comment type="subcellular location">
    <subcellularLocation>
        <location evidence="9">Endomembrane system</location>
        <topology evidence="9">Single-pass membrane protein</topology>
    </subcellularLocation>
    <subcellularLocation>
        <location evidence="1">Nucleus envelope</location>
    </subcellularLocation>
</comment>
<feature type="region of interest" description="Disordered" evidence="10">
    <location>
        <begin position="86"/>
        <end position="110"/>
    </location>
</feature>
<feature type="transmembrane region" description="Helical" evidence="11">
    <location>
        <begin position="260"/>
        <end position="278"/>
    </location>
</feature>
<evidence type="ECO:0000313" key="14">
    <source>
        <dbReference type="Proteomes" id="UP000261540"/>
    </source>
</evidence>
<sequence length="505" mass="57706">MRRRRPQDLKYDTGTQTSSRKRKEANNATGSDSDEGSPNKIQKTSLSGDEEVANDRKEDTNAMLLDLDEDMDQEDEEVMTMEISNCRTDAEDSPAEHLRSEKEERTDSVSMGELRYDLRRRPIRPRLAEEGSRYQTENRLPLDRGDTLSPSWPGIKEKQKVQVTWQKGLAKRSTDSRYQAEIQLSNKTNTLLHSRPGIKEKDWQVDWTKGVNRTNQRDPNYQISEAPYLTASTAVPYLPERAFPSRLTAETRKKGDQLKYFAAIFLIILVILLTFWSLKTNTSKREIDFSDILLDVKSAFPSQRVEFWKRCTIHLQRHLRLAQPTEPVSMILTSGYGAKETLRCLADRLATAFSSHFHNASILHIDGASRAALDSDQVKLDMDQKMTGAFEGGQMAAVIHRFDDLPPASTLIFYRYCDHENAAYKAVFLVFTVLLPVEELDSKLSLNAVEEKVQDHIQSRFVSTNQPGTFNQMDHDKFGGLWSRISHLILPVSVEENIERNGCTR</sequence>
<feature type="region of interest" description="Disordered" evidence="10">
    <location>
        <begin position="1"/>
        <end position="72"/>
    </location>
</feature>
<reference evidence="13" key="2">
    <citation type="submission" date="2025-09" db="UniProtKB">
        <authorList>
            <consortium name="Ensembl"/>
        </authorList>
    </citation>
    <scope>IDENTIFICATION</scope>
</reference>
<evidence type="ECO:0000256" key="6">
    <source>
        <dbReference type="ARBA" id="ARBA00023136"/>
    </source>
</evidence>
<dbReference type="GO" id="GO:0001671">
    <property type="term" value="F:ATPase activator activity"/>
    <property type="evidence" value="ECO:0007669"/>
    <property type="project" value="InterPro"/>
</dbReference>
<dbReference type="AlphaFoldDB" id="A0A3B3T6L1"/>
<organism evidence="13 14">
    <name type="scientific">Paramormyrops kingsleyae</name>
    <dbReference type="NCBI Taxonomy" id="1676925"/>
    <lineage>
        <taxon>Eukaryota</taxon>
        <taxon>Metazoa</taxon>
        <taxon>Chordata</taxon>
        <taxon>Craniata</taxon>
        <taxon>Vertebrata</taxon>
        <taxon>Euteleostomi</taxon>
        <taxon>Actinopterygii</taxon>
        <taxon>Neopterygii</taxon>
        <taxon>Teleostei</taxon>
        <taxon>Osteoglossocephala</taxon>
        <taxon>Osteoglossomorpha</taxon>
        <taxon>Osteoglossiformes</taxon>
        <taxon>Mormyridae</taxon>
        <taxon>Paramormyrops</taxon>
    </lineage>
</organism>
<dbReference type="InterPro" id="IPR038599">
    <property type="entry name" value="LAP1C-like_C_sf"/>
</dbReference>
<comment type="similarity">
    <text evidence="2">Belongs to the TOR1AIP family.</text>
</comment>
<dbReference type="Ensembl" id="ENSPKIT00000019286.1">
    <property type="protein sequence ID" value="ENSPKIP00000038295.1"/>
    <property type="gene ID" value="ENSPKIG00000016127.1"/>
</dbReference>
<dbReference type="InterPro" id="IPR008662">
    <property type="entry name" value="TOIP1/2"/>
</dbReference>
<dbReference type="Pfam" id="PF05609">
    <property type="entry name" value="LAP1_C"/>
    <property type="match status" value="1"/>
</dbReference>
<evidence type="ECO:0000256" key="8">
    <source>
        <dbReference type="ARBA" id="ARBA00023242"/>
    </source>
</evidence>
<keyword evidence="7" id="KW-0325">Glycoprotein</keyword>
<evidence type="ECO:0000256" key="2">
    <source>
        <dbReference type="ARBA" id="ARBA00007860"/>
    </source>
</evidence>
<dbReference type="Gene3D" id="3.40.50.12190">
    <property type="match status" value="1"/>
</dbReference>
<keyword evidence="5 11" id="KW-1133">Transmembrane helix</keyword>
<feature type="region of interest" description="Disordered" evidence="10">
    <location>
        <begin position="131"/>
        <end position="153"/>
    </location>
</feature>
<feature type="domain" description="Torsin-1A-interacting protein 1/2 AAA+ activator" evidence="12">
    <location>
        <begin position="288"/>
        <end position="503"/>
    </location>
</feature>
<dbReference type="GO" id="GO:0016020">
    <property type="term" value="C:membrane"/>
    <property type="evidence" value="ECO:0007669"/>
    <property type="project" value="TreeGrafter"/>
</dbReference>
<dbReference type="GeneID" id="111841077"/>
<dbReference type="GeneTree" id="ENSGT00390000012166"/>
<keyword evidence="14" id="KW-1185">Reference proteome</keyword>
<accession>A0A3B3T6L1</accession>
<keyword evidence="4 11" id="KW-0812">Transmembrane</keyword>
<dbReference type="GO" id="GO:0061024">
    <property type="term" value="P:membrane organization"/>
    <property type="evidence" value="ECO:0007669"/>
    <property type="project" value="TreeGrafter"/>
</dbReference>
<dbReference type="GO" id="GO:0005635">
    <property type="term" value="C:nuclear envelope"/>
    <property type="evidence" value="ECO:0007669"/>
    <property type="project" value="UniProtKB-SubCell"/>
</dbReference>
<evidence type="ECO:0000256" key="5">
    <source>
        <dbReference type="ARBA" id="ARBA00022989"/>
    </source>
</evidence>
<evidence type="ECO:0000313" key="13">
    <source>
        <dbReference type="Ensembl" id="ENSPKIP00000038295.1"/>
    </source>
</evidence>
<evidence type="ECO:0000256" key="1">
    <source>
        <dbReference type="ARBA" id="ARBA00004259"/>
    </source>
</evidence>
<reference evidence="13" key="1">
    <citation type="submission" date="2025-08" db="UniProtKB">
        <authorList>
            <consortium name="Ensembl"/>
        </authorList>
    </citation>
    <scope>IDENTIFICATION</scope>
</reference>
<evidence type="ECO:0000259" key="12">
    <source>
        <dbReference type="Pfam" id="PF05609"/>
    </source>
</evidence>
<dbReference type="InterPro" id="IPR046753">
    <property type="entry name" value="TOIP1/2_C"/>
</dbReference>
<protein>
    <submittedName>
        <fullName evidence="13">Torsin-1A-interacting protein 1-like</fullName>
    </submittedName>
</protein>
<dbReference type="PANTHER" id="PTHR18843">
    <property type="entry name" value="TORSIN-1A-INTERACTING PROTEIN"/>
    <property type="match status" value="1"/>
</dbReference>
<feature type="compositionally biased region" description="Basic and acidic residues" evidence="10">
    <location>
        <begin position="88"/>
        <end position="107"/>
    </location>
</feature>
<evidence type="ECO:0000256" key="7">
    <source>
        <dbReference type="ARBA" id="ARBA00023180"/>
    </source>
</evidence>
<dbReference type="STRING" id="1676925.ENSPKIP00000038295"/>
<keyword evidence="3" id="KW-0597">Phosphoprotein</keyword>
<evidence type="ECO:0000256" key="11">
    <source>
        <dbReference type="SAM" id="Phobius"/>
    </source>
</evidence>